<dbReference type="EMBL" id="LKCN02000001">
    <property type="protein sequence ID" value="RCI16590.1"/>
    <property type="molecule type" value="Genomic_DNA"/>
</dbReference>
<name>A0A367LQH0_9HYPO</name>
<proteinExistence type="predicted"/>
<accession>A0A367LQH0</accession>
<keyword evidence="3" id="KW-1185">Reference proteome</keyword>
<evidence type="ECO:0000256" key="1">
    <source>
        <dbReference type="SAM" id="MobiDB-lite"/>
    </source>
</evidence>
<protein>
    <submittedName>
        <fullName evidence="2">Uncharacterized protein</fullName>
    </submittedName>
</protein>
<reference evidence="2 3" key="1">
    <citation type="journal article" date="2015" name="BMC Genomics">
        <title>Insights from the genome of Ophiocordyceps polyrhachis-furcata to pathogenicity and host specificity in insect fungi.</title>
        <authorList>
            <person name="Wichadakul D."/>
            <person name="Kobmoo N."/>
            <person name="Ingsriswang S."/>
            <person name="Tangphatsornruang S."/>
            <person name="Chantasingh D."/>
            <person name="Luangsa-ard J.J."/>
            <person name="Eurwilaichitr L."/>
        </authorList>
    </citation>
    <scope>NUCLEOTIDE SEQUENCE [LARGE SCALE GENOMIC DNA]</scope>
    <source>
        <strain evidence="2 3">BCC 54312</strain>
    </source>
</reference>
<sequence length="165" mass="18728">MSFSDFIWHAYNTWSIFIQPYGRAIPPHRTPPPPPPPPLRHAGPLLTCHLQHTLLRLVLLKKAEQHVEHIFLSARFDCRSPNEKSRNHPTREERNKEKHLKQSQFQSIGVSSPLPYNDTSAHDIIFLANKRCAHAATHQCPYLTDSNSSLCRPCAQAAANNQPCA</sequence>
<dbReference type="Proteomes" id="UP000253664">
    <property type="component" value="Unassembled WGS sequence"/>
</dbReference>
<evidence type="ECO:0000313" key="2">
    <source>
        <dbReference type="EMBL" id="RCI16590.1"/>
    </source>
</evidence>
<evidence type="ECO:0000313" key="3">
    <source>
        <dbReference type="Proteomes" id="UP000253664"/>
    </source>
</evidence>
<dbReference type="OrthoDB" id="5153355at2759"/>
<dbReference type="AlphaFoldDB" id="A0A367LQH0"/>
<gene>
    <name evidence="2" type="ORF">L249_2953</name>
</gene>
<feature type="region of interest" description="Disordered" evidence="1">
    <location>
        <begin position="81"/>
        <end position="106"/>
    </location>
</feature>
<comment type="caution">
    <text evidence="2">The sequence shown here is derived from an EMBL/GenBank/DDBJ whole genome shotgun (WGS) entry which is preliminary data.</text>
</comment>
<feature type="compositionally biased region" description="Basic and acidic residues" evidence="1">
    <location>
        <begin position="81"/>
        <end position="96"/>
    </location>
</feature>
<organism evidence="2 3">
    <name type="scientific">Ophiocordyceps polyrhachis-furcata BCC 54312</name>
    <dbReference type="NCBI Taxonomy" id="1330021"/>
    <lineage>
        <taxon>Eukaryota</taxon>
        <taxon>Fungi</taxon>
        <taxon>Dikarya</taxon>
        <taxon>Ascomycota</taxon>
        <taxon>Pezizomycotina</taxon>
        <taxon>Sordariomycetes</taxon>
        <taxon>Hypocreomycetidae</taxon>
        <taxon>Hypocreales</taxon>
        <taxon>Ophiocordycipitaceae</taxon>
        <taxon>Ophiocordyceps</taxon>
    </lineage>
</organism>